<feature type="DNA-binding region" description="Homeobox" evidence="9">
    <location>
        <begin position="219"/>
        <end position="299"/>
    </location>
</feature>
<dbReference type="Pfam" id="PF04814">
    <property type="entry name" value="HNF-1_N"/>
    <property type="match status" value="1"/>
</dbReference>
<dbReference type="InterPro" id="IPR044869">
    <property type="entry name" value="HNF-1_POU"/>
</dbReference>
<dbReference type="InterPro" id="IPR039066">
    <property type="entry name" value="HNF-1"/>
</dbReference>
<dbReference type="SMART" id="SM00389">
    <property type="entry name" value="HOX"/>
    <property type="match status" value="1"/>
</dbReference>
<dbReference type="Gene3D" id="1.10.10.60">
    <property type="entry name" value="Homeodomain-like"/>
    <property type="match status" value="1"/>
</dbReference>
<feature type="compositionally biased region" description="Polar residues" evidence="10">
    <location>
        <begin position="349"/>
        <end position="363"/>
    </location>
</feature>
<dbReference type="GO" id="GO:0001889">
    <property type="term" value="P:liver development"/>
    <property type="evidence" value="ECO:0007669"/>
    <property type="project" value="InterPro"/>
</dbReference>
<dbReference type="InterPro" id="IPR006897">
    <property type="entry name" value="HNF1b_C"/>
</dbReference>
<evidence type="ECO:0000256" key="9">
    <source>
        <dbReference type="PROSITE-ProRule" id="PRU00108"/>
    </source>
</evidence>
<dbReference type="OrthoDB" id="10069265at2759"/>
<evidence type="ECO:0000256" key="1">
    <source>
        <dbReference type="ARBA" id="ARBA00004123"/>
    </source>
</evidence>
<evidence type="ECO:0000313" key="15">
    <source>
        <dbReference type="RefSeq" id="XP_007431547.1"/>
    </source>
</evidence>
<dbReference type="InterPro" id="IPR006899">
    <property type="entry name" value="HNF-1_N"/>
</dbReference>
<dbReference type="InterPro" id="IPR001356">
    <property type="entry name" value="HD"/>
</dbReference>
<dbReference type="SUPFAM" id="SSF47413">
    <property type="entry name" value="lambda repressor-like DNA-binding domains"/>
    <property type="match status" value="1"/>
</dbReference>
<feature type="compositionally biased region" description="Low complexity" evidence="10">
    <location>
        <begin position="316"/>
        <end position="329"/>
    </location>
</feature>
<gene>
    <name evidence="15" type="primary">HNF1B</name>
</gene>
<feature type="domain" description="Homeobox" evidence="11">
    <location>
        <begin position="217"/>
        <end position="298"/>
    </location>
</feature>
<dbReference type="FunFam" id="1.10.10.60:FF:000043">
    <property type="entry name" value="Hepatocyte nuclear factor 1-beta"/>
    <property type="match status" value="1"/>
</dbReference>
<evidence type="ECO:0000256" key="3">
    <source>
        <dbReference type="ARBA" id="ARBA00023015"/>
    </source>
</evidence>
<keyword evidence="8 9" id="KW-0539">Nucleus</keyword>
<protein>
    <submittedName>
        <fullName evidence="15">Hepatocyte nuclear factor 1-beta isoform X2</fullName>
    </submittedName>
</protein>
<dbReference type="GO" id="GO:0005634">
    <property type="term" value="C:nucleus"/>
    <property type="evidence" value="ECO:0007669"/>
    <property type="project" value="UniProtKB-SubCell"/>
</dbReference>
<dbReference type="GO" id="GO:0030073">
    <property type="term" value="P:insulin secretion"/>
    <property type="evidence" value="ECO:0007669"/>
    <property type="project" value="InterPro"/>
</dbReference>
<name>A0A9F2WD43_PYTBI</name>
<feature type="region of interest" description="Disordered" evidence="10">
    <location>
        <begin position="75"/>
        <end position="99"/>
    </location>
</feature>
<evidence type="ECO:0000259" key="12">
    <source>
        <dbReference type="PROSITE" id="PS51936"/>
    </source>
</evidence>
<dbReference type="PANTHER" id="PTHR11568">
    <property type="entry name" value="HEPATOCYTE NUCLEAR FACTOR 1"/>
    <property type="match status" value="1"/>
</dbReference>
<evidence type="ECO:0000256" key="8">
    <source>
        <dbReference type="ARBA" id="ARBA00023242"/>
    </source>
</evidence>
<dbReference type="CDD" id="cd00086">
    <property type="entry name" value="homeodomain"/>
    <property type="match status" value="1"/>
</dbReference>
<dbReference type="AlphaFoldDB" id="A0A9F2WD43"/>
<comment type="subcellular location">
    <subcellularLocation>
        <location evidence="1 9">Nucleus</location>
    </subcellularLocation>
</comment>
<dbReference type="SUPFAM" id="SSF100957">
    <property type="entry name" value="Dimerization cofactor of HNF-1 alpha"/>
    <property type="match status" value="1"/>
</dbReference>
<dbReference type="GO" id="GO:0045893">
    <property type="term" value="P:positive regulation of DNA-templated transcription"/>
    <property type="evidence" value="ECO:0007669"/>
    <property type="project" value="InterPro"/>
</dbReference>
<accession>A0A9F2WD43</accession>
<dbReference type="PROSITE" id="PS50071">
    <property type="entry name" value="HOMEOBOX_2"/>
    <property type="match status" value="1"/>
</dbReference>
<dbReference type="Gene3D" id="1.10.260.40">
    <property type="entry name" value="lambda repressor-like DNA-binding domains"/>
    <property type="match status" value="1"/>
</dbReference>
<dbReference type="GeneID" id="103061907"/>
<keyword evidence="3" id="KW-0805">Transcription regulation</keyword>
<dbReference type="InterPro" id="IPR009057">
    <property type="entry name" value="Homeodomain-like_sf"/>
</dbReference>
<dbReference type="GO" id="GO:0000978">
    <property type="term" value="F:RNA polymerase II cis-regulatory region sequence-specific DNA binding"/>
    <property type="evidence" value="ECO:0007669"/>
    <property type="project" value="TreeGrafter"/>
</dbReference>
<proteinExistence type="inferred from homology"/>
<organism evidence="14 15">
    <name type="scientific">Python bivittatus</name>
    <name type="common">Burmese python</name>
    <name type="synonym">Python molurus bivittatus</name>
    <dbReference type="NCBI Taxonomy" id="176946"/>
    <lineage>
        <taxon>Eukaryota</taxon>
        <taxon>Metazoa</taxon>
        <taxon>Chordata</taxon>
        <taxon>Craniata</taxon>
        <taxon>Vertebrata</taxon>
        <taxon>Euteleostomi</taxon>
        <taxon>Lepidosauria</taxon>
        <taxon>Squamata</taxon>
        <taxon>Bifurcata</taxon>
        <taxon>Unidentata</taxon>
        <taxon>Episquamata</taxon>
        <taxon>Toxicofera</taxon>
        <taxon>Serpentes</taxon>
        <taxon>Henophidia</taxon>
        <taxon>Pythonidae</taxon>
        <taxon>Python</taxon>
    </lineage>
</organism>
<dbReference type="InterPro" id="IPR023219">
    <property type="entry name" value="HNF1_dimer_N_dom_sf"/>
</dbReference>
<dbReference type="GO" id="GO:0000981">
    <property type="term" value="F:DNA-binding transcription factor activity, RNA polymerase II-specific"/>
    <property type="evidence" value="ECO:0007669"/>
    <property type="project" value="TreeGrafter"/>
</dbReference>
<evidence type="ECO:0000256" key="6">
    <source>
        <dbReference type="ARBA" id="ARBA00023159"/>
    </source>
</evidence>
<evidence type="ECO:0000256" key="7">
    <source>
        <dbReference type="ARBA" id="ARBA00023163"/>
    </source>
</evidence>
<dbReference type="RefSeq" id="XP_007431547.1">
    <property type="nucleotide sequence ID" value="XM_007431485.3"/>
</dbReference>
<evidence type="ECO:0000256" key="4">
    <source>
        <dbReference type="ARBA" id="ARBA00023125"/>
    </source>
</evidence>
<evidence type="ECO:0000259" key="11">
    <source>
        <dbReference type="PROSITE" id="PS50071"/>
    </source>
</evidence>
<dbReference type="SUPFAM" id="SSF46689">
    <property type="entry name" value="Homeodomain-like"/>
    <property type="match status" value="1"/>
</dbReference>
<reference evidence="15" key="1">
    <citation type="submission" date="2025-08" db="UniProtKB">
        <authorList>
            <consortium name="RefSeq"/>
        </authorList>
    </citation>
    <scope>IDENTIFICATION</scope>
    <source>
        <tissue evidence="15">Liver</tissue>
    </source>
</reference>
<evidence type="ECO:0000256" key="5">
    <source>
        <dbReference type="ARBA" id="ARBA00023155"/>
    </source>
</evidence>
<evidence type="ECO:0000256" key="10">
    <source>
        <dbReference type="SAM" id="MobiDB-lite"/>
    </source>
</evidence>
<dbReference type="Proteomes" id="UP000695026">
    <property type="component" value="Unplaced"/>
</dbReference>
<evidence type="ECO:0000313" key="14">
    <source>
        <dbReference type="Proteomes" id="UP000695026"/>
    </source>
</evidence>
<keyword evidence="5 9" id="KW-0371">Homeobox</keyword>
<dbReference type="GO" id="GO:0031016">
    <property type="term" value="P:pancreas development"/>
    <property type="evidence" value="ECO:0007669"/>
    <property type="project" value="InterPro"/>
</dbReference>
<dbReference type="CTD" id="6928"/>
<dbReference type="PANTHER" id="PTHR11568:SF2">
    <property type="entry name" value="HEPATOCYTE NUCLEAR FACTOR 1-BETA"/>
    <property type="match status" value="1"/>
</dbReference>
<evidence type="ECO:0000256" key="2">
    <source>
        <dbReference type="ARBA" id="ARBA00009966"/>
    </source>
</evidence>
<keyword evidence="7" id="KW-0804">Transcription</keyword>
<comment type="similarity">
    <text evidence="2">Belongs to the HNF1 homeobox family.</text>
</comment>
<dbReference type="FunFam" id="1.10.260.40:FF:000009">
    <property type="entry name" value="Hepatocyte nuclear factor 1-beta"/>
    <property type="match status" value="1"/>
</dbReference>
<keyword evidence="6" id="KW-0010">Activator</keyword>
<keyword evidence="14" id="KW-1185">Reference proteome</keyword>
<keyword evidence="4 9" id="KW-0238">DNA-binding</keyword>
<feature type="domain" description="HNF-p1" evidence="13">
    <location>
        <begin position="1"/>
        <end position="32"/>
    </location>
</feature>
<dbReference type="InterPro" id="IPR010982">
    <property type="entry name" value="Lambda_DNA-bd_dom_sf"/>
</dbReference>
<dbReference type="PROSITE" id="PS51937">
    <property type="entry name" value="HNF_P1"/>
    <property type="match status" value="1"/>
</dbReference>
<sequence length="543" mass="59604">MVSKLSALQHELLNALLTSGVTKEVLIQALEELMPSSSSTNAPAAGGGYGVKLENLQLSPGGGGGGGTEADSKPIFHTLTNGHSKGRLSGDEGSDDGDDFDTPQILRELQALNTEEAVEQRAEVERMISEDPWRAAKMIKGYMQQHNIPQREVVDVTGLNQSHLSQHLNKGTPMKTQKRAALYTWYVRKQREILRQFNQQNQGVGHIDDSCAETPSKKMRRNRFKWGPASQQILYQAYDRQKNPSKEEREALVEECNRAECLQRGVSPSKAHGLGSNLVTEVRVYNWFANRRKEEAFRQKLAMDAYSTGQPHTMNLLLSHSSPHHAQPSSSPPSKMPGVRYNQPGGHEVTSSTTISHHGNNSMVTTSQPILQPVSPASLDPSHSHSLLSPDGKMITVSGGGLPPVSTLTNIHSFSHHNPQQSQNLIMTPLSGVMAITQSLNSSQAQSVPVINSVALQPVQFSQQLHSPHQQSIMQQSTNPMAQQPFMAAVTQLQNSHMYAHKQESPQYSHTSRFPSAMVVTDTSSISSLTNMSSNKQCPLQAW</sequence>
<feature type="domain" description="POU-specific atypical" evidence="12">
    <location>
        <begin position="107"/>
        <end position="202"/>
    </location>
</feature>
<feature type="region of interest" description="Disordered" evidence="10">
    <location>
        <begin position="313"/>
        <end position="363"/>
    </location>
</feature>
<dbReference type="InterPro" id="IPR044866">
    <property type="entry name" value="HNF_P1"/>
</dbReference>
<evidence type="ECO:0000259" key="13">
    <source>
        <dbReference type="PROSITE" id="PS51937"/>
    </source>
</evidence>
<dbReference type="Pfam" id="PF04812">
    <property type="entry name" value="HNF-1B_C"/>
    <property type="match status" value="1"/>
</dbReference>
<dbReference type="PROSITE" id="PS51936">
    <property type="entry name" value="POU_4"/>
    <property type="match status" value="1"/>
</dbReference>